<comment type="caution">
    <text evidence="1">The sequence shown here is derived from an EMBL/GenBank/DDBJ whole genome shotgun (WGS) entry which is preliminary data.</text>
</comment>
<dbReference type="AlphaFoldDB" id="A0A3A3G1W0"/>
<dbReference type="EMBL" id="QYUQ01000002">
    <property type="protein sequence ID" value="RJG02457.1"/>
    <property type="molecule type" value="Genomic_DNA"/>
</dbReference>
<dbReference type="RefSeq" id="WP_119785958.1">
    <property type="nucleotide sequence ID" value="NZ_QYUQ01000002.1"/>
</dbReference>
<organism evidence="1 2">
    <name type="scientific">Noviherbaspirillum sedimenti</name>
    <dbReference type="NCBI Taxonomy" id="2320865"/>
    <lineage>
        <taxon>Bacteria</taxon>
        <taxon>Pseudomonadati</taxon>
        <taxon>Pseudomonadota</taxon>
        <taxon>Betaproteobacteria</taxon>
        <taxon>Burkholderiales</taxon>
        <taxon>Oxalobacteraceae</taxon>
        <taxon>Noviherbaspirillum</taxon>
    </lineage>
</organism>
<dbReference type="OrthoDB" id="8758376at2"/>
<proteinExistence type="predicted"/>
<sequence length="71" mass="8052">MPVEEYTRRGGKRLTYVIEYDQGEYFIHRNGIMKKSFPDAIVTGISAKEATPELMLKLAIGDIETLNGMDE</sequence>
<keyword evidence="2" id="KW-1185">Reference proteome</keyword>
<evidence type="ECO:0000313" key="1">
    <source>
        <dbReference type="EMBL" id="RJG02457.1"/>
    </source>
</evidence>
<dbReference type="Proteomes" id="UP000266327">
    <property type="component" value="Unassembled WGS sequence"/>
</dbReference>
<evidence type="ECO:0000313" key="2">
    <source>
        <dbReference type="Proteomes" id="UP000266327"/>
    </source>
</evidence>
<protein>
    <submittedName>
        <fullName evidence="1">Uncharacterized protein</fullName>
    </submittedName>
</protein>
<reference evidence="2" key="1">
    <citation type="submission" date="2018-09" db="EMBL/GenBank/DDBJ databases">
        <authorList>
            <person name="Zhu H."/>
        </authorList>
    </citation>
    <scope>NUCLEOTIDE SEQUENCE [LARGE SCALE GENOMIC DNA]</scope>
    <source>
        <strain evidence="2">K1S02-23</strain>
    </source>
</reference>
<name>A0A3A3G1W0_9BURK</name>
<accession>A0A3A3G1W0</accession>
<gene>
    <name evidence="1" type="ORF">D3878_13440</name>
</gene>